<proteinExistence type="predicted"/>
<gene>
    <name evidence="1" type="ORF">DCAF_LOCUS27095</name>
</gene>
<comment type="caution">
    <text evidence="1">The sequence shown here is derived from an EMBL/GenBank/DDBJ whole genome shotgun (WGS) entry which is preliminary data.</text>
</comment>
<reference evidence="1 2" key="1">
    <citation type="submission" date="2024-01" db="EMBL/GenBank/DDBJ databases">
        <authorList>
            <person name="Waweru B."/>
        </authorList>
    </citation>
    <scope>NUCLEOTIDE SEQUENCE [LARGE SCALE GENOMIC DNA]</scope>
</reference>
<protein>
    <submittedName>
        <fullName evidence="1">Uncharacterized protein</fullName>
    </submittedName>
</protein>
<keyword evidence="2" id="KW-1185">Reference proteome</keyword>
<dbReference type="Proteomes" id="UP001314170">
    <property type="component" value="Unassembled WGS sequence"/>
</dbReference>
<evidence type="ECO:0000313" key="2">
    <source>
        <dbReference type="Proteomes" id="UP001314170"/>
    </source>
</evidence>
<sequence>MLKTHPVSNCGKPKPEDARALHKLFKDMQCSPGLNFSKIDSVHTSWPPFRAYEPNSVLPRD</sequence>
<dbReference type="EMBL" id="CAWUPB010001197">
    <property type="protein sequence ID" value="CAK7356814.1"/>
    <property type="molecule type" value="Genomic_DNA"/>
</dbReference>
<organism evidence="1 2">
    <name type="scientific">Dovyalis caffra</name>
    <dbReference type="NCBI Taxonomy" id="77055"/>
    <lineage>
        <taxon>Eukaryota</taxon>
        <taxon>Viridiplantae</taxon>
        <taxon>Streptophyta</taxon>
        <taxon>Embryophyta</taxon>
        <taxon>Tracheophyta</taxon>
        <taxon>Spermatophyta</taxon>
        <taxon>Magnoliopsida</taxon>
        <taxon>eudicotyledons</taxon>
        <taxon>Gunneridae</taxon>
        <taxon>Pentapetalae</taxon>
        <taxon>rosids</taxon>
        <taxon>fabids</taxon>
        <taxon>Malpighiales</taxon>
        <taxon>Salicaceae</taxon>
        <taxon>Flacourtieae</taxon>
        <taxon>Dovyalis</taxon>
    </lineage>
</organism>
<evidence type="ECO:0000313" key="1">
    <source>
        <dbReference type="EMBL" id="CAK7356814.1"/>
    </source>
</evidence>
<dbReference type="AlphaFoldDB" id="A0AAV1ST46"/>
<accession>A0AAV1ST46</accession>
<name>A0AAV1ST46_9ROSI</name>